<dbReference type="SMART" id="SM00871">
    <property type="entry name" value="AraC_E_bind"/>
    <property type="match status" value="1"/>
</dbReference>
<reference evidence="5" key="1">
    <citation type="journal article" date="2017" name="Genome Announc.">
        <title>High-Quality Whole-Genome Sequences of the Oligo-Mouse-Microbiota Bacterial Community.</title>
        <authorList>
            <person name="Garzetti D."/>
            <person name="Brugiroux S."/>
            <person name="Bunk B."/>
            <person name="Pukall R."/>
            <person name="McCoy K.D."/>
            <person name="Macpherson A.J."/>
            <person name="Stecher B."/>
        </authorList>
    </citation>
    <scope>NUCLEOTIDE SEQUENCE</scope>
    <source>
        <strain evidence="5">KB18</strain>
    </source>
</reference>
<dbReference type="InterPro" id="IPR018060">
    <property type="entry name" value="HTH_AraC"/>
</dbReference>
<sequence length="294" mass="33492">MDWLTSLRGAIEYMEEHLLEPVTPEDIGKAVNISPFYLQKGFQIMTGYGLGEYIRCRRLYMAAMDLLAGDEKVIEIAYKYCYQTPESFAKAFSRFHGFPPSQVKRQRRRIKIFLPLKITITIQGGHNVDYKIEKMDSFKVIGFEEDIPMERGYELCPKMWDRLTKKYFSALWQGKTPETDLERAIVENGVGAFGVCVEGGGDTFAYMVGGAYKGGPVPEGMKVREIPAAAWAKFCSAGPMPEGMHSLYTQIFQEWLPGNREYDLAHPIDIEYYECIGDGMDYEIWLPVTEKGKG</sequence>
<dbReference type="RefSeq" id="WP_066537379.1">
    <property type="nucleotide sequence ID" value="NZ_CAPVCI010000025.1"/>
</dbReference>
<dbReference type="InterPro" id="IPR050959">
    <property type="entry name" value="MarA-like"/>
</dbReference>
<dbReference type="EMBL" id="CP065321">
    <property type="protein sequence ID" value="QQR31915.1"/>
    <property type="molecule type" value="Genomic_DNA"/>
</dbReference>
<keyword evidence="3" id="KW-0804">Transcription</keyword>
<dbReference type="SUPFAM" id="SSF46689">
    <property type="entry name" value="Homeodomain-like"/>
    <property type="match status" value="2"/>
</dbReference>
<evidence type="ECO:0000313" key="7">
    <source>
        <dbReference type="Proteomes" id="UP000196710"/>
    </source>
</evidence>
<dbReference type="Proteomes" id="UP000196710">
    <property type="component" value="Chromosome"/>
</dbReference>
<evidence type="ECO:0000313" key="5">
    <source>
        <dbReference type="EMBL" id="ASB42618.1"/>
    </source>
</evidence>
<reference evidence="6 8" key="3">
    <citation type="submission" date="2020-11" db="EMBL/GenBank/DDBJ databases">
        <title>Closed and high quality bacterial genomes of the OMM12 community.</title>
        <authorList>
            <person name="Marbouty M."/>
            <person name="Lamy-Besnier Q."/>
            <person name="Debarbieux L."/>
            <person name="Koszul R."/>
        </authorList>
    </citation>
    <scope>NUCLEOTIDE SEQUENCE [LARGE SCALE GENOMIC DNA]</scope>
    <source>
        <strain evidence="6 8">KB18</strain>
    </source>
</reference>
<keyword evidence="1" id="KW-0805">Transcription regulation</keyword>
<dbReference type="Pfam" id="PF14526">
    <property type="entry name" value="Cass2"/>
    <property type="match status" value="1"/>
</dbReference>
<keyword evidence="2" id="KW-0238">DNA-binding</keyword>
<evidence type="ECO:0000313" key="8">
    <source>
        <dbReference type="Proteomes" id="UP000596035"/>
    </source>
</evidence>
<dbReference type="PANTHER" id="PTHR47504">
    <property type="entry name" value="RIGHT ORIGIN-BINDING PROTEIN"/>
    <property type="match status" value="1"/>
</dbReference>
<reference evidence="7" key="2">
    <citation type="submission" date="2017-05" db="EMBL/GenBank/DDBJ databases">
        <title>Improved OligoMM genomes.</title>
        <authorList>
            <person name="Garzetti D."/>
        </authorList>
    </citation>
    <scope>NUCLEOTIDE SEQUENCE [LARGE SCALE GENOMIC DNA]</scope>
    <source>
        <strain evidence="7">KB18</strain>
    </source>
</reference>
<dbReference type="PANTHER" id="PTHR47504:SF5">
    <property type="entry name" value="RIGHT ORIGIN-BINDING PROTEIN"/>
    <property type="match status" value="1"/>
</dbReference>
<gene>
    <name evidence="5" type="ORF">ADH66_19450</name>
    <name evidence="6" type="ORF">I5Q82_09880</name>
</gene>
<dbReference type="InterPro" id="IPR011256">
    <property type="entry name" value="Reg_factor_effector_dom_sf"/>
</dbReference>
<evidence type="ECO:0000313" key="6">
    <source>
        <dbReference type="EMBL" id="QQR31915.1"/>
    </source>
</evidence>
<dbReference type="EMBL" id="CP021422">
    <property type="protein sequence ID" value="ASB42618.1"/>
    <property type="molecule type" value="Genomic_DNA"/>
</dbReference>
<dbReference type="GO" id="GO:0003700">
    <property type="term" value="F:DNA-binding transcription factor activity"/>
    <property type="evidence" value="ECO:0007669"/>
    <property type="project" value="InterPro"/>
</dbReference>
<dbReference type="Gene3D" id="3.20.80.10">
    <property type="entry name" value="Regulatory factor, effector binding domain"/>
    <property type="match status" value="1"/>
</dbReference>
<dbReference type="KEGG" id="amur:ADH66_19450"/>
<dbReference type="SUPFAM" id="SSF55136">
    <property type="entry name" value="Probable bacterial effector-binding domain"/>
    <property type="match status" value="1"/>
</dbReference>
<evidence type="ECO:0000256" key="2">
    <source>
        <dbReference type="ARBA" id="ARBA00023125"/>
    </source>
</evidence>
<dbReference type="SMART" id="SM00342">
    <property type="entry name" value="HTH_ARAC"/>
    <property type="match status" value="1"/>
</dbReference>
<protein>
    <submittedName>
        <fullName evidence="6">AraC family transcriptional regulator</fullName>
    </submittedName>
</protein>
<dbReference type="Proteomes" id="UP000596035">
    <property type="component" value="Chromosome"/>
</dbReference>
<proteinExistence type="predicted"/>
<organism evidence="6 8">
    <name type="scientific">Acutalibacter muris</name>
    <dbReference type="NCBI Taxonomy" id="1796620"/>
    <lineage>
        <taxon>Bacteria</taxon>
        <taxon>Bacillati</taxon>
        <taxon>Bacillota</taxon>
        <taxon>Clostridia</taxon>
        <taxon>Eubacteriales</taxon>
        <taxon>Acutalibacteraceae</taxon>
        <taxon>Acutalibacter</taxon>
    </lineage>
</organism>
<dbReference type="AlphaFoldDB" id="A0A1Z2XVY6"/>
<accession>A0A1Z2XVY6</accession>
<dbReference type="InterPro" id="IPR010499">
    <property type="entry name" value="AraC_E-bd"/>
</dbReference>
<dbReference type="Pfam" id="PF12833">
    <property type="entry name" value="HTH_18"/>
    <property type="match status" value="1"/>
</dbReference>
<name>A0A1Z2XVY6_9FIRM</name>
<dbReference type="PROSITE" id="PS01124">
    <property type="entry name" value="HTH_ARAC_FAMILY_2"/>
    <property type="match status" value="1"/>
</dbReference>
<dbReference type="InterPro" id="IPR029441">
    <property type="entry name" value="Cass2"/>
</dbReference>
<dbReference type="Gene3D" id="1.10.10.60">
    <property type="entry name" value="Homeodomain-like"/>
    <property type="match status" value="2"/>
</dbReference>
<dbReference type="GO" id="GO:0043565">
    <property type="term" value="F:sequence-specific DNA binding"/>
    <property type="evidence" value="ECO:0007669"/>
    <property type="project" value="InterPro"/>
</dbReference>
<evidence type="ECO:0000259" key="4">
    <source>
        <dbReference type="PROSITE" id="PS01124"/>
    </source>
</evidence>
<keyword evidence="7" id="KW-1185">Reference proteome</keyword>
<feature type="domain" description="HTH araC/xylS-type" evidence="4">
    <location>
        <begin position="8"/>
        <end position="106"/>
    </location>
</feature>
<evidence type="ECO:0000256" key="3">
    <source>
        <dbReference type="ARBA" id="ARBA00023163"/>
    </source>
</evidence>
<dbReference type="InterPro" id="IPR009057">
    <property type="entry name" value="Homeodomain-like_sf"/>
</dbReference>
<evidence type="ECO:0000256" key="1">
    <source>
        <dbReference type="ARBA" id="ARBA00023015"/>
    </source>
</evidence>